<name>A0AAD9RDC5_9HYME</name>
<gene>
    <name evidence="1" type="ORF">KPH14_000855</name>
</gene>
<organism evidence="1 2">
    <name type="scientific">Odynerus spinipes</name>
    <dbReference type="NCBI Taxonomy" id="1348599"/>
    <lineage>
        <taxon>Eukaryota</taxon>
        <taxon>Metazoa</taxon>
        <taxon>Ecdysozoa</taxon>
        <taxon>Arthropoda</taxon>
        <taxon>Hexapoda</taxon>
        <taxon>Insecta</taxon>
        <taxon>Pterygota</taxon>
        <taxon>Neoptera</taxon>
        <taxon>Endopterygota</taxon>
        <taxon>Hymenoptera</taxon>
        <taxon>Apocrita</taxon>
        <taxon>Aculeata</taxon>
        <taxon>Vespoidea</taxon>
        <taxon>Vespidae</taxon>
        <taxon>Eumeninae</taxon>
        <taxon>Odynerus</taxon>
    </lineage>
</organism>
<sequence length="222" mass="25933">MLKINNKINFINTLKSKDITVGTFYNKNNLAALRIRDNNTVIEETDKAILTVRNLSVNNFRIADNKMLVDVRVDLNYYYKVFDRYTGLEDNMNYYNFEFSMTNEGINVDKLRETISLNKDNLAITGEINLITQDITFLNVEGLLRLIHEEEQHRKEFNSVMEIDNLIRSKITDTYFNGIKISISSNCVVKYIDNEVVITTRALCLEKGYKLVHIEFDNLYND</sequence>
<keyword evidence="2" id="KW-1185">Reference proteome</keyword>
<accession>A0AAD9RDC5</accession>
<protein>
    <submittedName>
        <fullName evidence="1">Uncharacterized protein</fullName>
    </submittedName>
</protein>
<proteinExistence type="predicted"/>
<dbReference type="AlphaFoldDB" id="A0AAD9RDC5"/>
<dbReference type="Proteomes" id="UP001258017">
    <property type="component" value="Unassembled WGS sequence"/>
</dbReference>
<evidence type="ECO:0000313" key="1">
    <source>
        <dbReference type="EMBL" id="KAK2577665.1"/>
    </source>
</evidence>
<reference evidence="1" key="1">
    <citation type="submission" date="2021-08" db="EMBL/GenBank/DDBJ databases">
        <authorList>
            <person name="Misof B."/>
            <person name="Oliver O."/>
            <person name="Podsiadlowski L."/>
            <person name="Donath A."/>
            <person name="Peters R."/>
            <person name="Mayer C."/>
            <person name="Rust J."/>
            <person name="Gunkel S."/>
            <person name="Lesny P."/>
            <person name="Martin S."/>
            <person name="Oeyen J.P."/>
            <person name="Petersen M."/>
            <person name="Panagiotis P."/>
            <person name="Wilbrandt J."/>
            <person name="Tanja T."/>
        </authorList>
    </citation>
    <scope>NUCLEOTIDE SEQUENCE</scope>
    <source>
        <strain evidence="1">GBR_01_08_01A</strain>
        <tissue evidence="1">Thorax + abdomen</tissue>
    </source>
</reference>
<reference evidence="1" key="2">
    <citation type="journal article" date="2023" name="Commun. Biol.">
        <title>Intrasexual cuticular hydrocarbon dimorphism in a wasp sheds light on hydrocarbon biosynthesis genes in Hymenoptera.</title>
        <authorList>
            <person name="Moris V.C."/>
            <person name="Podsiadlowski L."/>
            <person name="Martin S."/>
            <person name="Oeyen J.P."/>
            <person name="Donath A."/>
            <person name="Petersen M."/>
            <person name="Wilbrandt J."/>
            <person name="Misof B."/>
            <person name="Liedtke D."/>
            <person name="Thamm M."/>
            <person name="Scheiner R."/>
            <person name="Schmitt T."/>
            <person name="Niehuis O."/>
        </authorList>
    </citation>
    <scope>NUCLEOTIDE SEQUENCE</scope>
    <source>
        <strain evidence="1">GBR_01_08_01A</strain>
    </source>
</reference>
<evidence type="ECO:0000313" key="2">
    <source>
        <dbReference type="Proteomes" id="UP001258017"/>
    </source>
</evidence>
<comment type="caution">
    <text evidence="1">The sequence shown here is derived from an EMBL/GenBank/DDBJ whole genome shotgun (WGS) entry which is preliminary data.</text>
</comment>
<dbReference type="EMBL" id="JAIFRP010003095">
    <property type="protein sequence ID" value="KAK2577665.1"/>
    <property type="molecule type" value="Genomic_DNA"/>
</dbReference>